<dbReference type="EMBL" id="LOMO01000168">
    <property type="protein sequence ID" value="KXY35055.1"/>
    <property type="molecule type" value="Genomic_DNA"/>
</dbReference>
<accession>A0A9X0MEE0</accession>
<gene>
    <name evidence="1" type="ORF">AT268_35150</name>
</gene>
<proteinExistence type="predicted"/>
<dbReference type="Proteomes" id="UP000075476">
    <property type="component" value="Unassembled WGS sequence"/>
</dbReference>
<evidence type="ECO:0000313" key="1">
    <source>
        <dbReference type="EMBL" id="KXY35055.1"/>
    </source>
</evidence>
<protein>
    <submittedName>
        <fullName evidence="1">Uncharacterized protein</fullName>
    </submittedName>
</protein>
<comment type="caution">
    <text evidence="1">The sequence shown here is derived from an EMBL/GenBank/DDBJ whole genome shotgun (WGS) entry which is preliminary data.</text>
</comment>
<name>A0A9X0MEE0_BACCE</name>
<reference evidence="1 2" key="1">
    <citation type="submission" date="2015-12" db="EMBL/GenBank/DDBJ databases">
        <title>Bacillus cereus Group isolate.</title>
        <authorList>
            <person name="Kovac J."/>
        </authorList>
    </citation>
    <scope>NUCLEOTIDE SEQUENCE [LARGE SCALE GENOMIC DNA]</scope>
    <source>
        <strain evidence="1 2">FSL K6-0073</strain>
    </source>
</reference>
<dbReference type="RefSeq" id="WP_061663699.1">
    <property type="nucleotide sequence ID" value="NZ_LOMO01000168.1"/>
</dbReference>
<organism evidence="1 2">
    <name type="scientific">Bacillus cereus</name>
    <dbReference type="NCBI Taxonomy" id="1396"/>
    <lineage>
        <taxon>Bacteria</taxon>
        <taxon>Bacillati</taxon>
        <taxon>Bacillota</taxon>
        <taxon>Bacilli</taxon>
        <taxon>Bacillales</taxon>
        <taxon>Bacillaceae</taxon>
        <taxon>Bacillus</taxon>
        <taxon>Bacillus cereus group</taxon>
    </lineage>
</organism>
<dbReference type="AlphaFoldDB" id="A0A9X0MEE0"/>
<sequence>MFGLFKDKEKKRKFKLGVHFELQGKEFICVGMNAGSVEMAIIQRAKLVYAKNVLDGRTHGINPMWIADYTRIKYYEDDKTWEVI</sequence>
<evidence type="ECO:0000313" key="2">
    <source>
        <dbReference type="Proteomes" id="UP000075476"/>
    </source>
</evidence>